<reference evidence="3" key="2">
    <citation type="submission" date="2021-02" db="EMBL/GenBank/DDBJ databases">
        <title>Aspergillus puulaauensis MK2 genome sequence.</title>
        <authorList>
            <person name="Futagami T."/>
            <person name="Mori K."/>
            <person name="Kadooka C."/>
            <person name="Tanaka T."/>
        </authorList>
    </citation>
    <scope>NUCLEOTIDE SEQUENCE</scope>
    <source>
        <strain evidence="3">MK2</strain>
    </source>
</reference>
<feature type="region of interest" description="Disordered" evidence="1">
    <location>
        <begin position="135"/>
        <end position="210"/>
    </location>
</feature>
<protein>
    <recommendedName>
        <fullName evidence="2">BRCT domain-containing protein</fullName>
    </recommendedName>
</protein>
<dbReference type="SUPFAM" id="SSF52113">
    <property type="entry name" value="BRCT domain"/>
    <property type="match status" value="1"/>
</dbReference>
<sequence>MPPPTTGSSNHLTFDPWNSASTGHQRGESNPGTAWQRTREAKLAQQLRTGDCTINSFAYDDTQENVYEKGEWEWDWGGDAKGGRGGGGRGVRSGRVGRGPDSKQRDIRSMMRVNKAGDGGASSLGLDRKAVKDKSVVSSLPASTQIPGPVHTPTSTSTSTPTPTSNPELLEECEARPDQTPGAVGGNDSPASLNHKSIPEQPQIRPSNGSGIESTMFRGATIYINGQTAPLISDHKLKGLLVAHGATLSLSLSRRVTHVIIGKPNSGPGRGGAGGGLAAGKIQKEAQRGGWRGMRIVGVEWALESVKTGKRLPETRFAVNLSNQRSVLGFM</sequence>
<dbReference type="OrthoDB" id="427711at2759"/>
<dbReference type="AlphaFoldDB" id="A0A7R8API2"/>
<dbReference type="EMBL" id="AP024447">
    <property type="protein sequence ID" value="BCS26471.1"/>
    <property type="molecule type" value="Genomic_DNA"/>
</dbReference>
<evidence type="ECO:0000259" key="2">
    <source>
        <dbReference type="PROSITE" id="PS50172"/>
    </source>
</evidence>
<dbReference type="Pfam" id="PF00533">
    <property type="entry name" value="BRCT"/>
    <property type="match status" value="1"/>
</dbReference>
<dbReference type="Proteomes" id="UP000654913">
    <property type="component" value="Chromosome 5"/>
</dbReference>
<name>A0A7R8API2_9EURO</name>
<dbReference type="PROSITE" id="PS50172">
    <property type="entry name" value="BRCT"/>
    <property type="match status" value="1"/>
</dbReference>
<reference evidence="3" key="1">
    <citation type="submission" date="2021-01" db="EMBL/GenBank/DDBJ databases">
        <authorList>
            <consortium name="Aspergillus puulaauensis MK2 genome sequencing consortium"/>
            <person name="Kazuki M."/>
            <person name="Futagami T."/>
        </authorList>
    </citation>
    <scope>NUCLEOTIDE SEQUENCE</scope>
    <source>
        <strain evidence="3">MK2</strain>
    </source>
</reference>
<dbReference type="KEGG" id="apuu:APUU_51182A"/>
<feature type="compositionally biased region" description="Basic and acidic residues" evidence="1">
    <location>
        <begin position="98"/>
        <end position="107"/>
    </location>
</feature>
<dbReference type="RefSeq" id="XP_041558665.1">
    <property type="nucleotide sequence ID" value="XM_041706261.1"/>
</dbReference>
<feature type="compositionally biased region" description="Low complexity" evidence="1">
    <location>
        <begin position="152"/>
        <end position="165"/>
    </location>
</feature>
<evidence type="ECO:0000313" key="4">
    <source>
        <dbReference type="Proteomes" id="UP000654913"/>
    </source>
</evidence>
<dbReference type="Gene3D" id="3.40.50.10190">
    <property type="entry name" value="BRCT domain"/>
    <property type="match status" value="1"/>
</dbReference>
<organism evidence="3 4">
    <name type="scientific">Aspergillus puulaauensis</name>
    <dbReference type="NCBI Taxonomy" id="1220207"/>
    <lineage>
        <taxon>Eukaryota</taxon>
        <taxon>Fungi</taxon>
        <taxon>Dikarya</taxon>
        <taxon>Ascomycota</taxon>
        <taxon>Pezizomycotina</taxon>
        <taxon>Eurotiomycetes</taxon>
        <taxon>Eurotiomycetidae</taxon>
        <taxon>Eurotiales</taxon>
        <taxon>Aspergillaceae</taxon>
        <taxon>Aspergillus</taxon>
    </lineage>
</organism>
<gene>
    <name evidence="3" type="ORF">APUU_51182A</name>
</gene>
<feature type="region of interest" description="Disordered" evidence="1">
    <location>
        <begin position="1"/>
        <end position="36"/>
    </location>
</feature>
<dbReference type="InterPro" id="IPR001357">
    <property type="entry name" value="BRCT_dom"/>
</dbReference>
<dbReference type="InterPro" id="IPR036420">
    <property type="entry name" value="BRCT_dom_sf"/>
</dbReference>
<feature type="compositionally biased region" description="Polar residues" evidence="1">
    <location>
        <begin position="136"/>
        <end position="146"/>
    </location>
</feature>
<evidence type="ECO:0000313" key="3">
    <source>
        <dbReference type="EMBL" id="BCS26471.1"/>
    </source>
</evidence>
<evidence type="ECO:0000256" key="1">
    <source>
        <dbReference type="SAM" id="MobiDB-lite"/>
    </source>
</evidence>
<feature type="compositionally biased region" description="Gly residues" evidence="1">
    <location>
        <begin position="79"/>
        <end position="91"/>
    </location>
</feature>
<keyword evidence="4" id="KW-1185">Reference proteome</keyword>
<accession>A0A7R8API2</accession>
<feature type="domain" description="BRCT" evidence="2">
    <location>
        <begin position="212"/>
        <end position="319"/>
    </location>
</feature>
<feature type="region of interest" description="Disordered" evidence="1">
    <location>
        <begin position="74"/>
        <end position="107"/>
    </location>
</feature>
<dbReference type="GeneID" id="64976476"/>
<proteinExistence type="predicted"/>